<keyword evidence="2" id="KW-0067">ATP-binding</keyword>
<reference evidence="6" key="1">
    <citation type="journal article" date="2019" name="Int. J. Syst. Evol. Microbiol.">
        <title>The Global Catalogue of Microorganisms (GCM) 10K type strain sequencing project: providing services to taxonomists for standard genome sequencing and annotation.</title>
        <authorList>
            <consortium name="The Broad Institute Genomics Platform"/>
            <consortium name="The Broad Institute Genome Sequencing Center for Infectious Disease"/>
            <person name="Wu L."/>
            <person name="Ma J."/>
        </authorList>
    </citation>
    <scope>NUCLEOTIDE SEQUENCE [LARGE SCALE GENOMIC DNA]</scope>
    <source>
        <strain evidence="6">CGMCC 1.16031</strain>
    </source>
</reference>
<feature type="binding site" evidence="2">
    <location>
        <position position="73"/>
    </location>
    <ligand>
        <name>Mg(2+)</name>
        <dbReference type="ChEBI" id="CHEBI:18420"/>
        <label>3</label>
    </ligand>
</feature>
<gene>
    <name evidence="2 5" type="primary">thiL</name>
    <name evidence="5" type="ORF">ACFP85_10240</name>
</gene>
<dbReference type="RefSeq" id="WP_131258319.1">
    <property type="nucleotide sequence ID" value="NZ_JBHSUS010000001.1"/>
</dbReference>
<feature type="binding site" evidence="2">
    <location>
        <position position="73"/>
    </location>
    <ligand>
        <name>Mg(2+)</name>
        <dbReference type="ChEBI" id="CHEBI:18420"/>
        <label>2</label>
    </ligand>
</feature>
<evidence type="ECO:0000313" key="6">
    <source>
        <dbReference type="Proteomes" id="UP001596364"/>
    </source>
</evidence>
<comment type="function">
    <text evidence="2">Catalyzes the ATP-dependent phosphorylation of thiamine-monophosphate (TMP) to form thiamine-pyrophosphate (TPP), the active form of vitamin B1.</text>
</comment>
<dbReference type="EMBL" id="JBHSUS010000001">
    <property type="protein sequence ID" value="MFC6440525.1"/>
    <property type="molecule type" value="Genomic_DNA"/>
</dbReference>
<dbReference type="CDD" id="cd02194">
    <property type="entry name" value="ThiL"/>
    <property type="match status" value="1"/>
</dbReference>
<dbReference type="NCBIfam" id="TIGR01379">
    <property type="entry name" value="thiL"/>
    <property type="match status" value="1"/>
</dbReference>
<dbReference type="InterPro" id="IPR036676">
    <property type="entry name" value="PurM-like_C_sf"/>
</dbReference>
<evidence type="ECO:0000259" key="3">
    <source>
        <dbReference type="Pfam" id="PF00586"/>
    </source>
</evidence>
<feature type="binding site" evidence="2">
    <location>
        <position position="120"/>
    </location>
    <ligand>
        <name>Mg(2+)</name>
        <dbReference type="ChEBI" id="CHEBI:18420"/>
        <label>1</label>
    </ligand>
</feature>
<comment type="caution">
    <text evidence="2">Lacks conserved residue(s) required for the propagation of feature annotation.</text>
</comment>
<comment type="pathway">
    <text evidence="2">Cofactor biosynthesis; thiamine diphosphate biosynthesis; thiamine diphosphate from thiamine phosphate: step 1/1.</text>
</comment>
<feature type="binding site" evidence="2">
    <location>
        <position position="73"/>
    </location>
    <ligand>
        <name>Mg(2+)</name>
        <dbReference type="ChEBI" id="CHEBI:18420"/>
        <label>4</label>
    </ligand>
</feature>
<feature type="binding site" evidence="2">
    <location>
        <position position="45"/>
    </location>
    <ligand>
        <name>Mg(2+)</name>
        <dbReference type="ChEBI" id="CHEBI:18420"/>
        <label>2</label>
    </ligand>
</feature>
<dbReference type="InterPro" id="IPR016188">
    <property type="entry name" value="PurM-like_N"/>
</dbReference>
<feature type="binding site" evidence="2">
    <location>
        <position position="44"/>
    </location>
    <ligand>
        <name>Mg(2+)</name>
        <dbReference type="ChEBI" id="CHEBI:18420"/>
        <label>1</label>
    </ligand>
</feature>
<feature type="domain" description="PurM-like N-terminal" evidence="3">
    <location>
        <begin position="26"/>
        <end position="136"/>
    </location>
</feature>
<dbReference type="InterPro" id="IPR006283">
    <property type="entry name" value="ThiL-like"/>
</dbReference>
<feature type="binding site" evidence="2">
    <location>
        <position position="316"/>
    </location>
    <ligand>
        <name>substrate</name>
    </ligand>
</feature>
<feature type="binding site" evidence="2">
    <location>
        <position position="45"/>
    </location>
    <ligand>
        <name>Mg(2+)</name>
        <dbReference type="ChEBI" id="CHEBI:18420"/>
        <label>1</label>
    </ligand>
</feature>
<feature type="binding site" evidence="2">
    <location>
        <position position="211"/>
    </location>
    <ligand>
        <name>ATP</name>
        <dbReference type="ChEBI" id="CHEBI:30616"/>
    </ligand>
</feature>
<dbReference type="PIRSF" id="PIRSF005303">
    <property type="entry name" value="Thiam_monoph_kin"/>
    <property type="match status" value="1"/>
</dbReference>
<keyword evidence="2" id="KW-0479">Metal-binding</keyword>
<comment type="caution">
    <text evidence="5">The sequence shown here is derived from an EMBL/GenBank/DDBJ whole genome shotgun (WGS) entry which is preliminary data.</text>
</comment>
<evidence type="ECO:0000259" key="4">
    <source>
        <dbReference type="Pfam" id="PF02769"/>
    </source>
</evidence>
<dbReference type="HAMAP" id="MF_02128">
    <property type="entry name" value="TMP_kinase"/>
    <property type="match status" value="1"/>
</dbReference>
<dbReference type="PANTHER" id="PTHR30270">
    <property type="entry name" value="THIAMINE-MONOPHOSPHATE KINASE"/>
    <property type="match status" value="1"/>
</dbReference>
<organism evidence="5 6">
    <name type="scientific">Pseudobowmanella zhangzhouensis</name>
    <dbReference type="NCBI Taxonomy" id="1537679"/>
    <lineage>
        <taxon>Bacteria</taxon>
        <taxon>Pseudomonadati</taxon>
        <taxon>Pseudomonadota</taxon>
        <taxon>Gammaproteobacteria</taxon>
        <taxon>Alteromonadales</taxon>
        <taxon>Alteromonadaceae</taxon>
    </lineage>
</organism>
<feature type="binding site" evidence="2">
    <location>
        <position position="43"/>
    </location>
    <ligand>
        <name>Mg(2+)</name>
        <dbReference type="ChEBI" id="CHEBI:18420"/>
        <label>4</label>
    </ligand>
</feature>
<sequence length="326" mass="35091">MKEFTIIDSFFTKQNCQRKDVILPIGDDCAITQVPAGQQLAITTDTLVSGVHFPQDSSPEAIAHKSLAVSLSDLAAMGAEPAWINLSLSMPTGDPDWLARFSATLLAQCEYYSVQLIGGDTVQGPLVITITAHGFVPEKQAITRKGGKPGDLLYVTGCVGDAGLGLAIALDKHQAAAGNASYLRKRLDFPTPRVLAGNNLRRIASACIDISDGLLVDLQHILQGSGVGALLQLEHLPLSAELLAEVGQQQAIDLALTSGDDYELLFSVPQEQVTNLERSMLQCNVPVTCIGQLTGQTGKIQLQWNKQAYQLQRRGYQHFALEESVE</sequence>
<dbReference type="PANTHER" id="PTHR30270:SF0">
    <property type="entry name" value="THIAMINE-MONOPHOSPHATE KINASE"/>
    <property type="match status" value="1"/>
</dbReference>
<keyword evidence="6" id="KW-1185">Reference proteome</keyword>
<keyword evidence="2 5" id="KW-0808">Transferase</keyword>
<feature type="binding site" evidence="2">
    <location>
        <begin position="119"/>
        <end position="120"/>
    </location>
    <ligand>
        <name>ATP</name>
        <dbReference type="ChEBI" id="CHEBI:30616"/>
    </ligand>
</feature>
<protein>
    <recommendedName>
        <fullName evidence="2">Thiamine-monophosphate kinase</fullName>
        <shortName evidence="2">TMP kinase</shortName>
        <shortName evidence="2">Thiamine-phosphate kinase</shortName>
        <ecNumber evidence="2">2.7.4.16</ecNumber>
    </recommendedName>
</protein>
<feature type="binding site" evidence="2">
    <location>
        <position position="260"/>
    </location>
    <ligand>
        <name>substrate</name>
    </ligand>
</feature>
<dbReference type="Proteomes" id="UP001596364">
    <property type="component" value="Unassembled WGS sequence"/>
</dbReference>
<dbReference type="Gene3D" id="3.90.650.10">
    <property type="entry name" value="PurM-like C-terminal domain"/>
    <property type="match status" value="1"/>
</dbReference>
<name>A0ABW1XP34_9ALTE</name>
<dbReference type="SUPFAM" id="SSF55326">
    <property type="entry name" value="PurM N-terminal domain-like"/>
    <property type="match status" value="1"/>
</dbReference>
<proteinExistence type="inferred from homology"/>
<keyword evidence="1 2" id="KW-0784">Thiamine biosynthesis</keyword>
<evidence type="ECO:0000313" key="5">
    <source>
        <dbReference type="EMBL" id="MFC6440525.1"/>
    </source>
</evidence>
<dbReference type="InterPro" id="IPR036921">
    <property type="entry name" value="PurM-like_N_sf"/>
</dbReference>
<feature type="binding site" evidence="2">
    <location>
        <position position="212"/>
    </location>
    <ligand>
        <name>Mg(2+)</name>
        <dbReference type="ChEBI" id="CHEBI:18420"/>
        <label>5</label>
    </ligand>
</feature>
<feature type="domain" description="PurM-like C-terminal" evidence="4">
    <location>
        <begin position="148"/>
        <end position="297"/>
    </location>
</feature>
<evidence type="ECO:0000256" key="2">
    <source>
        <dbReference type="HAMAP-Rule" id="MF_02128"/>
    </source>
</evidence>
<keyword evidence="2 5" id="KW-0418">Kinase</keyword>
<dbReference type="InterPro" id="IPR010918">
    <property type="entry name" value="PurM-like_C_dom"/>
</dbReference>
<dbReference type="SUPFAM" id="SSF56042">
    <property type="entry name" value="PurM C-terminal domain-like"/>
    <property type="match status" value="1"/>
</dbReference>
<dbReference type="Gene3D" id="3.30.1330.10">
    <property type="entry name" value="PurM-like, N-terminal domain"/>
    <property type="match status" value="1"/>
</dbReference>
<comment type="miscellaneous">
    <text evidence="2">Reaction mechanism of ThiL seems to utilize a direct, inline transfer of the gamma-phosphate of ATP to TMP rather than a phosphorylated enzyme intermediate.</text>
</comment>
<keyword evidence="2" id="KW-0547">Nucleotide-binding</keyword>
<dbReference type="Pfam" id="PF00586">
    <property type="entry name" value="AIRS"/>
    <property type="match status" value="1"/>
</dbReference>
<keyword evidence="2" id="KW-0460">Magnesium</keyword>
<evidence type="ECO:0000256" key="1">
    <source>
        <dbReference type="ARBA" id="ARBA00022977"/>
    </source>
</evidence>
<feature type="binding site" evidence="2">
    <location>
        <position position="209"/>
    </location>
    <ligand>
        <name>Mg(2+)</name>
        <dbReference type="ChEBI" id="CHEBI:18420"/>
        <label>3</label>
    </ligand>
</feature>
<feature type="binding site" evidence="2">
    <location>
        <position position="28"/>
    </location>
    <ligand>
        <name>Mg(2+)</name>
        <dbReference type="ChEBI" id="CHEBI:18420"/>
        <label>4</label>
    </ligand>
</feature>
<feature type="binding site" evidence="2">
    <location>
        <position position="144"/>
    </location>
    <ligand>
        <name>ATP</name>
        <dbReference type="ChEBI" id="CHEBI:30616"/>
    </ligand>
</feature>
<dbReference type="EC" id="2.7.4.16" evidence="2"/>
<dbReference type="Pfam" id="PF02769">
    <property type="entry name" value="AIRS_C"/>
    <property type="match status" value="1"/>
</dbReference>
<feature type="binding site" evidence="2">
    <location>
        <position position="52"/>
    </location>
    <ligand>
        <name>substrate</name>
    </ligand>
</feature>
<comment type="catalytic activity">
    <reaction evidence="2">
        <text>thiamine phosphate + ATP = thiamine diphosphate + ADP</text>
        <dbReference type="Rhea" id="RHEA:15913"/>
        <dbReference type="ChEBI" id="CHEBI:30616"/>
        <dbReference type="ChEBI" id="CHEBI:37575"/>
        <dbReference type="ChEBI" id="CHEBI:58937"/>
        <dbReference type="ChEBI" id="CHEBI:456216"/>
        <dbReference type="EC" id="2.7.4.16"/>
    </reaction>
</comment>
<dbReference type="GO" id="GO:0009030">
    <property type="term" value="F:thiamine-phosphate kinase activity"/>
    <property type="evidence" value="ECO:0007669"/>
    <property type="project" value="UniProtKB-EC"/>
</dbReference>
<feature type="binding site" evidence="2">
    <location>
        <position position="28"/>
    </location>
    <ligand>
        <name>Mg(2+)</name>
        <dbReference type="ChEBI" id="CHEBI:18420"/>
        <label>3</label>
    </ligand>
</feature>
<accession>A0ABW1XP34</accession>
<comment type="similarity">
    <text evidence="2">Belongs to the thiamine-monophosphate kinase family.</text>
</comment>